<dbReference type="Proteomes" id="UP000885863">
    <property type="component" value="Unassembled WGS sequence"/>
</dbReference>
<dbReference type="Pfam" id="PF07676">
    <property type="entry name" value="PD40"/>
    <property type="match status" value="3"/>
</dbReference>
<dbReference type="Gene3D" id="2.140.10.30">
    <property type="entry name" value="Dipeptidylpeptidase IV, N-terminal domain"/>
    <property type="match status" value="1"/>
</dbReference>
<dbReference type="Gene3D" id="2.120.10.30">
    <property type="entry name" value="TolB, C-terminal domain"/>
    <property type="match status" value="1"/>
</dbReference>
<comment type="caution">
    <text evidence="2">The sequence shown here is derived from an EMBL/GenBank/DDBJ whole genome shotgun (WGS) entry which is preliminary data.</text>
</comment>
<dbReference type="InterPro" id="IPR011659">
    <property type="entry name" value="WD40"/>
</dbReference>
<dbReference type="EMBL" id="DQZR01000053">
    <property type="protein sequence ID" value="HDM35894.1"/>
    <property type="molecule type" value="Genomic_DNA"/>
</dbReference>
<dbReference type="AlphaFoldDB" id="A0A7C0X1C8"/>
<dbReference type="InterPro" id="IPR011042">
    <property type="entry name" value="6-blade_b-propeller_TolB-like"/>
</dbReference>
<dbReference type="PANTHER" id="PTHR36842">
    <property type="entry name" value="PROTEIN TOLB HOMOLOG"/>
    <property type="match status" value="1"/>
</dbReference>
<reference evidence="2" key="1">
    <citation type="journal article" date="2020" name="mSystems">
        <title>Genome- and Community-Level Interaction Insights into Carbon Utilization and Element Cycling Functions of Hydrothermarchaeota in Hydrothermal Sediment.</title>
        <authorList>
            <person name="Zhou Z."/>
            <person name="Liu Y."/>
            <person name="Xu W."/>
            <person name="Pan J."/>
            <person name="Luo Z.H."/>
            <person name="Li M."/>
        </authorList>
    </citation>
    <scope>NUCLEOTIDE SEQUENCE [LARGE SCALE GENOMIC DNA]</scope>
    <source>
        <strain evidence="2">HyVt-185</strain>
    </source>
</reference>
<accession>A0A7C0X1C8</accession>
<dbReference type="PANTHER" id="PTHR36842:SF1">
    <property type="entry name" value="PROTEIN TOLB"/>
    <property type="match status" value="1"/>
</dbReference>
<evidence type="ECO:0000313" key="2">
    <source>
        <dbReference type="EMBL" id="HDM35894.1"/>
    </source>
</evidence>
<gene>
    <name evidence="2" type="ORF">ENG09_01380</name>
</gene>
<comment type="similarity">
    <text evidence="1">Belongs to the TolB family.</text>
</comment>
<protein>
    <submittedName>
        <fullName evidence="2">Uncharacterized protein</fullName>
    </submittedName>
</protein>
<sequence length="319" mass="36625">MKPDLRRRRATYRLPFPNHLIRSHVHLFALLCLIILLSPLEAPAQDKLLFALAYGKIYLADISDDGMNIQNIRYLTKGYHPSWSPDGRRISFDEFSQSGNIYVMNLDDKTPHLLIRGGAETDWSPDGERIAFLASKPSRLCIADARGKILQEIPGIWFWPRWSPDGESLASVNFVEESIFILDMETGERRQITARGSYGPLDWSWSKNLIAYMDYISESKTWDIVVITPEGKLINRYHLGPFFSPSISWSPRGDHIIFLKERVDSSLPYVLDLRTGEVKSVSRKGQVWCWVDWLGGYTAVRPLNLLNTLWSLIKRGEVK</sequence>
<name>A0A7C0X1C8_9EURY</name>
<evidence type="ECO:0000256" key="1">
    <source>
        <dbReference type="ARBA" id="ARBA00009820"/>
    </source>
</evidence>
<dbReference type="SUPFAM" id="SSF69304">
    <property type="entry name" value="Tricorn protease N-terminal domain"/>
    <property type="match status" value="1"/>
</dbReference>
<proteinExistence type="inferred from homology"/>
<organism evidence="2">
    <name type="scientific">Candidatus Syntropharchaeum butanivorans</name>
    <dbReference type="NCBI Taxonomy" id="1839936"/>
    <lineage>
        <taxon>Archaea</taxon>
        <taxon>Methanobacteriati</taxon>
        <taxon>Methanobacteriota</taxon>
        <taxon>Stenosarchaea group</taxon>
        <taxon>Methanomicrobia</taxon>
        <taxon>Methanosarcinales</taxon>
        <taxon>ANME-2 cluster</taxon>
        <taxon>Candidatus Syntropharchaeum</taxon>
    </lineage>
</organism>